<dbReference type="AlphaFoldDB" id="A0A5M8PGW5"/>
<evidence type="ECO:0000313" key="1">
    <source>
        <dbReference type="EMBL" id="KAA6408627.1"/>
    </source>
</evidence>
<organism evidence="1 2">
    <name type="scientific">Lasallia pustulata</name>
    <dbReference type="NCBI Taxonomy" id="136370"/>
    <lineage>
        <taxon>Eukaryota</taxon>
        <taxon>Fungi</taxon>
        <taxon>Dikarya</taxon>
        <taxon>Ascomycota</taxon>
        <taxon>Pezizomycotina</taxon>
        <taxon>Lecanoromycetes</taxon>
        <taxon>OSLEUM clade</taxon>
        <taxon>Umbilicariomycetidae</taxon>
        <taxon>Umbilicariales</taxon>
        <taxon>Umbilicariaceae</taxon>
        <taxon>Lasallia</taxon>
    </lineage>
</organism>
<dbReference type="EMBL" id="VXIT01000013">
    <property type="protein sequence ID" value="KAA6408627.1"/>
    <property type="molecule type" value="Genomic_DNA"/>
</dbReference>
<reference evidence="1 2" key="1">
    <citation type="submission" date="2019-09" db="EMBL/GenBank/DDBJ databases">
        <title>The hologenome of the rock-dwelling lichen Lasallia pustulata.</title>
        <authorList>
            <person name="Greshake Tzovaras B."/>
            <person name="Segers F."/>
            <person name="Bicker A."/>
            <person name="Dal Grande F."/>
            <person name="Otte J."/>
            <person name="Hankeln T."/>
            <person name="Schmitt I."/>
            <person name="Ebersberger I."/>
        </authorList>
    </citation>
    <scope>NUCLEOTIDE SEQUENCE [LARGE SCALE GENOMIC DNA]</scope>
    <source>
        <strain evidence="1">A1-1</strain>
    </source>
</reference>
<dbReference type="Proteomes" id="UP000324767">
    <property type="component" value="Unassembled WGS sequence"/>
</dbReference>
<evidence type="ECO:0000313" key="2">
    <source>
        <dbReference type="Proteomes" id="UP000324767"/>
    </source>
</evidence>
<comment type="caution">
    <text evidence="1">The sequence shown here is derived from an EMBL/GenBank/DDBJ whole genome shotgun (WGS) entry which is preliminary data.</text>
</comment>
<accession>A0A5M8PGW5</accession>
<proteinExistence type="predicted"/>
<gene>
    <name evidence="1" type="ORF">FRX48_07709</name>
</gene>
<name>A0A5M8PGW5_9LECA</name>
<protein>
    <submittedName>
        <fullName evidence="1">Uncharacterized protein</fullName>
    </submittedName>
</protein>
<sequence>MEDSGSMSPTKAGCHGAFHAHVIQTATVYLQVANHLSKNSYIAPSTAGSTPSTPALVSFLIPAALRKRENWTTREPFTSARYAHAQVAGATPVKPPHHLSIFVYELMIYTPLS</sequence>